<feature type="transmembrane region" description="Helical" evidence="2">
    <location>
        <begin position="116"/>
        <end position="138"/>
    </location>
</feature>
<dbReference type="EMBL" id="QFFM01000027">
    <property type="protein sequence ID" value="PWG63313.1"/>
    <property type="molecule type" value="Genomic_DNA"/>
</dbReference>
<proteinExistence type="predicted"/>
<dbReference type="AlphaFoldDB" id="A0A2U2N2L0"/>
<protein>
    <submittedName>
        <fullName evidence="3">Permease of ABC transporter system</fullName>
    </submittedName>
</protein>
<keyword evidence="4" id="KW-1185">Reference proteome</keyword>
<keyword evidence="2" id="KW-0812">Transmembrane</keyword>
<feature type="transmembrane region" description="Helical" evidence="2">
    <location>
        <begin position="305"/>
        <end position="326"/>
    </location>
</feature>
<feature type="transmembrane region" description="Helical" evidence="2">
    <location>
        <begin position="69"/>
        <end position="96"/>
    </location>
</feature>
<evidence type="ECO:0000313" key="3">
    <source>
        <dbReference type="EMBL" id="PWG63313.1"/>
    </source>
</evidence>
<feature type="transmembrane region" description="Helical" evidence="2">
    <location>
        <begin position="238"/>
        <end position="260"/>
    </location>
</feature>
<dbReference type="OrthoDB" id="3231291at2"/>
<reference evidence="3 4" key="1">
    <citation type="journal article" date="2018" name="Int. J. Syst. Evol. Microbiol.">
        <title>Bifidobacterium callitrichidarum sp. nov. from the faeces of the emperor tamarin (Saguinus imperator).</title>
        <authorList>
            <person name="Modesto M."/>
            <person name="Michelini S."/>
            <person name="Sansosti M.C."/>
            <person name="De Filippo C."/>
            <person name="Cavalieri D."/>
            <person name="Qvirist L."/>
            <person name="Andlid T."/>
            <person name="Spiezio C."/>
            <person name="Sandri C."/>
            <person name="Pascarelli S."/>
            <person name="Sgorbati B."/>
            <person name="Mattarelli P."/>
        </authorList>
    </citation>
    <scope>NUCLEOTIDE SEQUENCE [LARGE SCALE GENOMIC DNA]</scope>
    <source>
        <strain evidence="3 4">TRI 5</strain>
    </source>
</reference>
<feature type="transmembrane region" description="Helical" evidence="2">
    <location>
        <begin position="206"/>
        <end position="231"/>
    </location>
</feature>
<feature type="region of interest" description="Disordered" evidence="1">
    <location>
        <begin position="1"/>
        <end position="27"/>
    </location>
</feature>
<keyword evidence="2" id="KW-0472">Membrane</keyword>
<evidence type="ECO:0000256" key="2">
    <source>
        <dbReference type="SAM" id="Phobius"/>
    </source>
</evidence>
<feature type="transmembrane region" description="Helical" evidence="2">
    <location>
        <begin position="166"/>
        <end position="194"/>
    </location>
</feature>
<sequence length="333" mass="35012">MTDPDKNQTADVNAANANGMEPAVSESRVPAASRAAVRRSNRWSRRIRLSFLGVLKAELLKLASLNSTWILLGLASALMVGMAALSAWTTTFMASIDIATGKTLDHPKPLAAADLWAVLASSGSTAALVIGIFGVMAITSEYTTSAIQSSLTADPRRGMFYAGKSIAVALYALASGIVGILLASGTLLLFARGYDVTPLTGDQWRIIPITVVGFPLVIVLIALMSLGLGALTRSTVGGVSVVVVLLMVLSSVLAIVSMAVSRVSWLGTLAYLTPDMAMNNFLGGSIRSDAVSSVSTLQDYWIPEWWQSGLILLAWVAAAWIGGLVVTQRADVK</sequence>
<dbReference type="RefSeq" id="WP_109057836.1">
    <property type="nucleotide sequence ID" value="NZ_QFFM01000027.1"/>
</dbReference>
<keyword evidence="2" id="KW-1133">Transmembrane helix</keyword>
<evidence type="ECO:0000313" key="4">
    <source>
        <dbReference type="Proteomes" id="UP000245876"/>
    </source>
</evidence>
<comment type="caution">
    <text evidence="3">The sequence shown here is derived from an EMBL/GenBank/DDBJ whole genome shotgun (WGS) entry which is preliminary data.</text>
</comment>
<dbReference type="Proteomes" id="UP000245876">
    <property type="component" value="Unassembled WGS sequence"/>
</dbReference>
<gene>
    <name evidence="3" type="ORF">DF196_10875</name>
</gene>
<accession>A0A2U2N2L0</accession>
<organism evidence="3 4">
    <name type="scientific">Bifidobacterium callitrichidarum</name>
    <dbReference type="NCBI Taxonomy" id="2052941"/>
    <lineage>
        <taxon>Bacteria</taxon>
        <taxon>Bacillati</taxon>
        <taxon>Actinomycetota</taxon>
        <taxon>Actinomycetes</taxon>
        <taxon>Bifidobacteriales</taxon>
        <taxon>Bifidobacteriaceae</taxon>
        <taxon>Bifidobacterium</taxon>
    </lineage>
</organism>
<evidence type="ECO:0000256" key="1">
    <source>
        <dbReference type="SAM" id="MobiDB-lite"/>
    </source>
</evidence>
<name>A0A2U2N2L0_9BIFI</name>